<name>A0ABU3UWI0_9ACTN</name>
<dbReference type="EMBL" id="JARAKF010000001">
    <property type="protein sequence ID" value="MDU8998198.1"/>
    <property type="molecule type" value="Genomic_DNA"/>
</dbReference>
<sequence>MSRHDLILLGLAADLALAALAAAQLAVELRWRRSLRHVRAAAQEPPRQP</sequence>
<accession>A0ABU3UWI0</accession>
<dbReference type="RefSeq" id="WP_316734995.1">
    <property type="nucleotide sequence ID" value="NZ_JARAKF010000001.1"/>
</dbReference>
<evidence type="ECO:0000313" key="1">
    <source>
        <dbReference type="EMBL" id="MDU8998198.1"/>
    </source>
</evidence>
<reference evidence="1 2" key="1">
    <citation type="submission" date="2023-02" db="EMBL/GenBank/DDBJ databases">
        <authorList>
            <person name="Maleckis M."/>
        </authorList>
    </citation>
    <scope>NUCLEOTIDE SEQUENCE [LARGE SCALE GENOMIC DNA]</scope>
    <source>
        <strain evidence="1 2">P8-A2</strain>
    </source>
</reference>
<organism evidence="1 2">
    <name type="scientific">Streptomyces mirabilis</name>
    <dbReference type="NCBI Taxonomy" id="68239"/>
    <lineage>
        <taxon>Bacteria</taxon>
        <taxon>Bacillati</taxon>
        <taxon>Actinomycetota</taxon>
        <taxon>Actinomycetes</taxon>
        <taxon>Kitasatosporales</taxon>
        <taxon>Streptomycetaceae</taxon>
        <taxon>Streptomyces</taxon>
    </lineage>
</organism>
<dbReference type="Proteomes" id="UP001257627">
    <property type="component" value="Unassembled WGS sequence"/>
</dbReference>
<evidence type="ECO:0000313" key="2">
    <source>
        <dbReference type="Proteomes" id="UP001257627"/>
    </source>
</evidence>
<keyword evidence="2" id="KW-1185">Reference proteome</keyword>
<proteinExistence type="predicted"/>
<gene>
    <name evidence="1" type="ORF">PU648_38760</name>
</gene>
<comment type="caution">
    <text evidence="1">The sequence shown here is derived from an EMBL/GenBank/DDBJ whole genome shotgun (WGS) entry which is preliminary data.</text>
</comment>
<protein>
    <submittedName>
        <fullName evidence="1">Uncharacterized protein</fullName>
    </submittedName>
</protein>